<gene>
    <name evidence="1" type="ORF">RM445_31715</name>
</gene>
<dbReference type="RefSeq" id="WP_311560558.1">
    <property type="nucleotide sequence ID" value="NZ_JAVREJ010000067.1"/>
</dbReference>
<keyword evidence="2" id="KW-1185">Reference proteome</keyword>
<proteinExistence type="predicted"/>
<accession>A0ABU2NJ93</accession>
<dbReference type="EMBL" id="JAVREJ010000067">
    <property type="protein sequence ID" value="MDT0354050.1"/>
    <property type="molecule type" value="Genomic_DNA"/>
</dbReference>
<reference evidence="2" key="1">
    <citation type="submission" date="2023-07" db="EMBL/GenBank/DDBJ databases">
        <title>30 novel species of actinomycetes from the DSMZ collection.</title>
        <authorList>
            <person name="Nouioui I."/>
        </authorList>
    </citation>
    <scope>NUCLEOTIDE SEQUENCE [LARGE SCALE GENOMIC DNA]</scope>
    <source>
        <strain evidence="2">DSM 45834</strain>
    </source>
</reference>
<dbReference type="Proteomes" id="UP001183202">
    <property type="component" value="Unassembled WGS sequence"/>
</dbReference>
<evidence type="ECO:0000313" key="1">
    <source>
        <dbReference type="EMBL" id="MDT0354050.1"/>
    </source>
</evidence>
<organism evidence="1 2">
    <name type="scientific">Pseudonocardia charpentierae</name>
    <dbReference type="NCBI Taxonomy" id="3075545"/>
    <lineage>
        <taxon>Bacteria</taxon>
        <taxon>Bacillati</taxon>
        <taxon>Actinomycetota</taxon>
        <taxon>Actinomycetes</taxon>
        <taxon>Pseudonocardiales</taxon>
        <taxon>Pseudonocardiaceae</taxon>
        <taxon>Pseudonocardia</taxon>
    </lineage>
</organism>
<evidence type="ECO:0000313" key="2">
    <source>
        <dbReference type="Proteomes" id="UP001183202"/>
    </source>
</evidence>
<comment type="caution">
    <text evidence="1">The sequence shown here is derived from an EMBL/GenBank/DDBJ whole genome shotgun (WGS) entry which is preliminary data.</text>
</comment>
<sequence>MAELNALAAVLAVVRFKKTLGFYADTEDERHSVYRIDVGEIYNRYGDGDTEHEPCAEGAL</sequence>
<protein>
    <submittedName>
        <fullName evidence="1">Uncharacterized protein</fullName>
    </submittedName>
</protein>
<name>A0ABU2NJ93_9PSEU</name>